<proteinExistence type="predicted"/>
<comment type="caution">
    <text evidence="2">The sequence shown here is derived from an EMBL/GenBank/DDBJ whole genome shotgun (WGS) entry which is preliminary data.</text>
</comment>
<dbReference type="EMBL" id="JAALLZ010000016">
    <property type="protein sequence ID" value="NGU31688.1"/>
    <property type="molecule type" value="Genomic_DNA"/>
</dbReference>
<evidence type="ECO:0000313" key="1">
    <source>
        <dbReference type="EMBL" id="MBO3417574.1"/>
    </source>
</evidence>
<dbReference type="AlphaFoldDB" id="A0AAP7BX89"/>
<gene>
    <name evidence="2" type="ORF">G6Z34_16645</name>
    <name evidence="1" type="ORF">JJB78_13800</name>
</gene>
<evidence type="ECO:0000313" key="4">
    <source>
        <dbReference type="Proteomes" id="UP000668358"/>
    </source>
</evidence>
<evidence type="ECO:0000313" key="2">
    <source>
        <dbReference type="EMBL" id="NGU31688.1"/>
    </source>
</evidence>
<dbReference type="Proteomes" id="UP000481454">
    <property type="component" value="Unassembled WGS sequence"/>
</dbReference>
<dbReference type="RefSeq" id="WP_003472798.1">
    <property type="nucleotide sequence ID" value="NZ_CATNWT010000001.1"/>
</dbReference>
<protein>
    <submittedName>
        <fullName evidence="2">Uncharacterized protein</fullName>
    </submittedName>
</protein>
<organism evidence="2 3">
    <name type="scientific">Clostridium perfringens</name>
    <dbReference type="NCBI Taxonomy" id="1502"/>
    <lineage>
        <taxon>Bacteria</taxon>
        <taxon>Bacillati</taxon>
        <taxon>Bacillota</taxon>
        <taxon>Clostridia</taxon>
        <taxon>Eubacteriales</taxon>
        <taxon>Clostridiaceae</taxon>
        <taxon>Clostridium</taxon>
    </lineage>
</organism>
<dbReference type="Proteomes" id="UP000668358">
    <property type="component" value="Unassembled WGS sequence"/>
</dbReference>
<name>A0AAP7BX89_CLOPF</name>
<accession>A0AAP7BX89</accession>
<sequence length="48" mass="5248">MNMIKNDMHNIVDNITVLFMSSSYSGQCLPEKIGKENGSGSIKNVKCA</sequence>
<reference evidence="1 4" key="2">
    <citation type="submission" date="2020-12" db="EMBL/GenBank/DDBJ databases">
        <title>Comparative genomics of Clostridium perfringens reveals patterns of host-associated phylogenetic clades and virulence factors.</title>
        <authorList>
            <person name="Smith A.H."/>
            <person name="Geier R."/>
        </authorList>
    </citation>
    <scope>NUCLEOTIDE SEQUENCE [LARGE SCALE GENOMIC DNA]</scope>
    <source>
        <strain evidence="1 4">CHD15829P</strain>
    </source>
</reference>
<reference evidence="2 3" key="1">
    <citation type="submission" date="2020-02" db="EMBL/GenBank/DDBJ databases">
        <title>Genomic Insights into the Phylogeny and Genetic Plasticity of the Human and Animal Enteric Pathogen Clostridium perfringens.</title>
        <authorList>
            <person name="Feng Y."/>
            <person name="Hu Y."/>
        </authorList>
    </citation>
    <scope>NUCLEOTIDE SEQUENCE [LARGE SCALE GENOMIC DNA]</scope>
    <source>
        <strain evidence="2 3">CP-40</strain>
    </source>
</reference>
<dbReference type="EMBL" id="JAENRE010000007">
    <property type="protein sequence ID" value="MBO3417574.1"/>
    <property type="molecule type" value="Genomic_DNA"/>
</dbReference>
<evidence type="ECO:0000313" key="3">
    <source>
        <dbReference type="Proteomes" id="UP000481454"/>
    </source>
</evidence>